<feature type="domain" description="EamA" evidence="8">
    <location>
        <begin position="9"/>
        <end position="139"/>
    </location>
</feature>
<comment type="subcellular location">
    <subcellularLocation>
        <location evidence="1">Cell membrane</location>
        <topology evidence="1">Multi-pass membrane protein</topology>
    </subcellularLocation>
</comment>
<dbReference type="PANTHER" id="PTHR32322:SF18">
    <property type="entry name" value="S-ADENOSYLMETHIONINE_S-ADENOSYLHOMOCYSTEINE TRANSPORTER"/>
    <property type="match status" value="1"/>
</dbReference>
<keyword evidence="5 7" id="KW-1133">Transmembrane helix</keyword>
<gene>
    <name evidence="9" type="ORF">ACFFMS_00475</name>
</gene>
<dbReference type="InterPro" id="IPR037185">
    <property type="entry name" value="EmrE-like"/>
</dbReference>
<dbReference type="SUPFAM" id="SSF103481">
    <property type="entry name" value="Multidrug resistance efflux transporter EmrE"/>
    <property type="match status" value="2"/>
</dbReference>
<reference evidence="9 10" key="1">
    <citation type="submission" date="2024-09" db="EMBL/GenBank/DDBJ databases">
        <authorList>
            <person name="Sun Q."/>
            <person name="Mori K."/>
        </authorList>
    </citation>
    <scope>NUCLEOTIDE SEQUENCE [LARGE SCALE GENOMIC DNA]</scope>
    <source>
        <strain evidence="9 10">JCM 11201</strain>
    </source>
</reference>
<dbReference type="PANTHER" id="PTHR32322">
    <property type="entry name" value="INNER MEMBRANE TRANSPORTER"/>
    <property type="match status" value="1"/>
</dbReference>
<feature type="transmembrane region" description="Helical" evidence="7">
    <location>
        <begin position="147"/>
        <end position="170"/>
    </location>
</feature>
<name>A0ABV5W9G7_9BACI</name>
<sequence>MEQLSRTRTALLIVFLVLVWGVNWPLSKFALSYTPPLLFAGIRTLIGGLLLLIVAIPRYKQMHLKESWHIYLVSSAFNIILFYGLQTVGLGYLPAGLFSIIVFLQPVLLGIFSWAWLGESMFGLKILGLFLGFAGVATVGAKGLSGHISVLGIVLALGCAFSWAIGTVFVKKAGHAVDSIWLTTLQLIIGGLFMIGVGSKFESWSNIIWDAAFIWDLLFISVFVIAAGWLVFFKLVNSGDASKVASYTFFIPFISLLASIIFFNEAFTISLLIGLILIVASIALVNSKPKPLKAAIQTSHVTLQHESQGE</sequence>
<evidence type="ECO:0000256" key="6">
    <source>
        <dbReference type="ARBA" id="ARBA00023136"/>
    </source>
</evidence>
<evidence type="ECO:0000256" key="7">
    <source>
        <dbReference type="SAM" id="Phobius"/>
    </source>
</evidence>
<evidence type="ECO:0000259" key="8">
    <source>
        <dbReference type="Pfam" id="PF00892"/>
    </source>
</evidence>
<dbReference type="InterPro" id="IPR000620">
    <property type="entry name" value="EamA_dom"/>
</dbReference>
<keyword evidence="10" id="KW-1185">Reference proteome</keyword>
<dbReference type="InterPro" id="IPR050638">
    <property type="entry name" value="AA-Vitamin_Transporters"/>
</dbReference>
<dbReference type="EMBL" id="JBHMAF010000003">
    <property type="protein sequence ID" value="MFB9757031.1"/>
    <property type="molecule type" value="Genomic_DNA"/>
</dbReference>
<feature type="transmembrane region" description="Helical" evidence="7">
    <location>
        <begin position="68"/>
        <end position="86"/>
    </location>
</feature>
<evidence type="ECO:0000313" key="10">
    <source>
        <dbReference type="Proteomes" id="UP001589609"/>
    </source>
</evidence>
<evidence type="ECO:0000313" key="9">
    <source>
        <dbReference type="EMBL" id="MFB9757031.1"/>
    </source>
</evidence>
<dbReference type="Proteomes" id="UP001589609">
    <property type="component" value="Unassembled WGS sequence"/>
</dbReference>
<accession>A0ABV5W9G7</accession>
<feature type="transmembrane region" description="Helical" evidence="7">
    <location>
        <begin position="37"/>
        <end position="56"/>
    </location>
</feature>
<feature type="transmembrane region" description="Helical" evidence="7">
    <location>
        <begin position="207"/>
        <end position="232"/>
    </location>
</feature>
<feature type="transmembrane region" description="Helical" evidence="7">
    <location>
        <begin position="122"/>
        <end position="141"/>
    </location>
</feature>
<feature type="transmembrane region" description="Helical" evidence="7">
    <location>
        <begin position="182"/>
        <end position="201"/>
    </location>
</feature>
<evidence type="ECO:0000256" key="5">
    <source>
        <dbReference type="ARBA" id="ARBA00022989"/>
    </source>
</evidence>
<feature type="transmembrane region" description="Helical" evidence="7">
    <location>
        <begin position="269"/>
        <end position="287"/>
    </location>
</feature>
<comment type="caution">
    <text evidence="9">The sequence shown here is derived from an EMBL/GenBank/DDBJ whole genome shotgun (WGS) entry which is preliminary data.</text>
</comment>
<feature type="domain" description="EamA" evidence="8">
    <location>
        <begin position="151"/>
        <end position="286"/>
    </location>
</feature>
<evidence type="ECO:0000256" key="2">
    <source>
        <dbReference type="ARBA" id="ARBA00007362"/>
    </source>
</evidence>
<evidence type="ECO:0000256" key="3">
    <source>
        <dbReference type="ARBA" id="ARBA00022475"/>
    </source>
</evidence>
<keyword evidence="4 7" id="KW-0812">Transmembrane</keyword>
<feature type="transmembrane region" description="Helical" evidence="7">
    <location>
        <begin position="244"/>
        <end position="263"/>
    </location>
</feature>
<evidence type="ECO:0000256" key="1">
    <source>
        <dbReference type="ARBA" id="ARBA00004651"/>
    </source>
</evidence>
<dbReference type="Pfam" id="PF00892">
    <property type="entry name" value="EamA"/>
    <property type="match status" value="2"/>
</dbReference>
<feature type="transmembrane region" description="Helical" evidence="7">
    <location>
        <begin position="92"/>
        <end position="115"/>
    </location>
</feature>
<dbReference type="RefSeq" id="WP_379947320.1">
    <property type="nucleotide sequence ID" value="NZ_JBHMAF010000003.1"/>
</dbReference>
<proteinExistence type="inferred from homology"/>
<protein>
    <submittedName>
        <fullName evidence="9">DMT family transporter</fullName>
    </submittedName>
</protein>
<keyword evidence="6 7" id="KW-0472">Membrane</keyword>
<keyword evidence="3" id="KW-1003">Cell membrane</keyword>
<evidence type="ECO:0000256" key="4">
    <source>
        <dbReference type="ARBA" id="ARBA00022692"/>
    </source>
</evidence>
<comment type="similarity">
    <text evidence="2">Belongs to the EamA transporter family.</text>
</comment>
<organism evidence="9 10">
    <name type="scientific">Ectobacillus funiculus</name>
    <dbReference type="NCBI Taxonomy" id="137993"/>
    <lineage>
        <taxon>Bacteria</taxon>
        <taxon>Bacillati</taxon>
        <taxon>Bacillota</taxon>
        <taxon>Bacilli</taxon>
        <taxon>Bacillales</taxon>
        <taxon>Bacillaceae</taxon>
        <taxon>Ectobacillus</taxon>
    </lineage>
</organism>